<feature type="transmembrane region" description="Helical" evidence="2">
    <location>
        <begin position="21"/>
        <end position="41"/>
    </location>
</feature>
<dbReference type="PANTHER" id="PTHR48081:SF26">
    <property type="entry name" value="ALPHA_BETA HYDROLASE FOLD-3 DOMAIN-CONTAINING PROTEIN"/>
    <property type="match status" value="1"/>
</dbReference>
<keyword evidence="1 4" id="KW-0378">Hydrolase</keyword>
<dbReference type="Proteomes" id="UP000297245">
    <property type="component" value="Unassembled WGS sequence"/>
</dbReference>
<keyword evidence="2" id="KW-0472">Membrane</keyword>
<dbReference type="InterPro" id="IPR013094">
    <property type="entry name" value="AB_hydrolase_3"/>
</dbReference>
<evidence type="ECO:0000313" key="4">
    <source>
        <dbReference type="EMBL" id="THV02612.1"/>
    </source>
</evidence>
<keyword evidence="2" id="KW-0812">Transmembrane</keyword>
<dbReference type="SUPFAM" id="SSF53474">
    <property type="entry name" value="alpha/beta-Hydrolases"/>
    <property type="match status" value="1"/>
</dbReference>
<dbReference type="GO" id="GO:0016787">
    <property type="term" value="F:hydrolase activity"/>
    <property type="evidence" value="ECO:0007669"/>
    <property type="project" value="UniProtKB-KW"/>
</dbReference>
<name>A0A4S8MJ31_DENBC</name>
<feature type="domain" description="Alpha/beta hydrolase fold-3" evidence="3">
    <location>
        <begin position="149"/>
        <end position="382"/>
    </location>
</feature>
<sequence>MPESTNQKYFTFRFRRQPLKLFYTLYKLITIPCFKLPFYILRAAFVRPQPSWSIARTVYVDVFREIVTFLGDTGIAPPPSPEKGARSARKHGVGFDWVEPLPQDMIVGDVREAAQVNGISAEKRWGYWYGPGVLEEGFKRPAPGTKMFYFVHGGGFVLGSAHTTDLLTPVTATHLLKHCTGANMFAIEYRLSTAEPFPLTNGFPAAVIDALSGYHHLIHTLKVDPQDIIVSGSSAGGDIATAMALYIIRHNLQSTLPLPRALWLESPAVDWGMSHVTPTSSMTTNARSDFIGTFIQPTDYCVRAVLGKLPKEEAEANIYISSASKNVKDSKGLFENFPDVALLYGSSEILVDVIHTLRDRLVQDLGKEKVLDIEEPDCPHVFSGMHLHDKAKQNAFSKLGRWYKDL</sequence>
<evidence type="ECO:0000313" key="5">
    <source>
        <dbReference type="Proteomes" id="UP000297245"/>
    </source>
</evidence>
<dbReference type="AlphaFoldDB" id="A0A4S8MJ31"/>
<dbReference type="InterPro" id="IPR029058">
    <property type="entry name" value="AB_hydrolase_fold"/>
</dbReference>
<dbReference type="OrthoDB" id="2152029at2759"/>
<evidence type="ECO:0000256" key="2">
    <source>
        <dbReference type="SAM" id="Phobius"/>
    </source>
</evidence>
<dbReference type="EMBL" id="ML179075">
    <property type="protein sequence ID" value="THV02612.1"/>
    <property type="molecule type" value="Genomic_DNA"/>
</dbReference>
<keyword evidence="2" id="KW-1133">Transmembrane helix</keyword>
<evidence type="ECO:0000259" key="3">
    <source>
        <dbReference type="Pfam" id="PF07859"/>
    </source>
</evidence>
<accession>A0A4S8MJ31</accession>
<evidence type="ECO:0000256" key="1">
    <source>
        <dbReference type="ARBA" id="ARBA00022801"/>
    </source>
</evidence>
<dbReference type="Gene3D" id="3.40.50.1820">
    <property type="entry name" value="alpha/beta hydrolase"/>
    <property type="match status" value="1"/>
</dbReference>
<dbReference type="PANTHER" id="PTHR48081">
    <property type="entry name" value="AB HYDROLASE SUPERFAMILY PROTEIN C4A8.06C"/>
    <property type="match status" value="1"/>
</dbReference>
<gene>
    <name evidence="4" type="ORF">K435DRAFT_775415</name>
</gene>
<dbReference type="InterPro" id="IPR050300">
    <property type="entry name" value="GDXG_lipolytic_enzyme"/>
</dbReference>
<dbReference type="Pfam" id="PF07859">
    <property type="entry name" value="Abhydrolase_3"/>
    <property type="match status" value="1"/>
</dbReference>
<protein>
    <submittedName>
        <fullName evidence="4">Alpha/beta-hydrolase</fullName>
    </submittedName>
</protein>
<keyword evidence="5" id="KW-1185">Reference proteome</keyword>
<reference evidence="4 5" key="1">
    <citation type="journal article" date="2019" name="Nat. Ecol. Evol.">
        <title>Megaphylogeny resolves global patterns of mushroom evolution.</title>
        <authorList>
            <person name="Varga T."/>
            <person name="Krizsan K."/>
            <person name="Foldi C."/>
            <person name="Dima B."/>
            <person name="Sanchez-Garcia M."/>
            <person name="Sanchez-Ramirez S."/>
            <person name="Szollosi G.J."/>
            <person name="Szarkandi J.G."/>
            <person name="Papp V."/>
            <person name="Albert L."/>
            <person name="Andreopoulos W."/>
            <person name="Angelini C."/>
            <person name="Antonin V."/>
            <person name="Barry K.W."/>
            <person name="Bougher N.L."/>
            <person name="Buchanan P."/>
            <person name="Buyck B."/>
            <person name="Bense V."/>
            <person name="Catcheside P."/>
            <person name="Chovatia M."/>
            <person name="Cooper J."/>
            <person name="Damon W."/>
            <person name="Desjardin D."/>
            <person name="Finy P."/>
            <person name="Geml J."/>
            <person name="Haridas S."/>
            <person name="Hughes K."/>
            <person name="Justo A."/>
            <person name="Karasinski D."/>
            <person name="Kautmanova I."/>
            <person name="Kiss B."/>
            <person name="Kocsube S."/>
            <person name="Kotiranta H."/>
            <person name="LaButti K.M."/>
            <person name="Lechner B.E."/>
            <person name="Liimatainen K."/>
            <person name="Lipzen A."/>
            <person name="Lukacs Z."/>
            <person name="Mihaltcheva S."/>
            <person name="Morgado L.N."/>
            <person name="Niskanen T."/>
            <person name="Noordeloos M.E."/>
            <person name="Ohm R.A."/>
            <person name="Ortiz-Santana B."/>
            <person name="Ovrebo C."/>
            <person name="Racz N."/>
            <person name="Riley R."/>
            <person name="Savchenko A."/>
            <person name="Shiryaev A."/>
            <person name="Soop K."/>
            <person name="Spirin V."/>
            <person name="Szebenyi C."/>
            <person name="Tomsovsky M."/>
            <person name="Tulloss R.E."/>
            <person name="Uehling J."/>
            <person name="Grigoriev I.V."/>
            <person name="Vagvolgyi C."/>
            <person name="Papp T."/>
            <person name="Martin F.M."/>
            <person name="Miettinen O."/>
            <person name="Hibbett D.S."/>
            <person name="Nagy L.G."/>
        </authorList>
    </citation>
    <scope>NUCLEOTIDE SEQUENCE [LARGE SCALE GENOMIC DNA]</scope>
    <source>
        <strain evidence="4 5">CBS 962.96</strain>
    </source>
</reference>
<organism evidence="4 5">
    <name type="scientific">Dendrothele bispora (strain CBS 962.96)</name>
    <dbReference type="NCBI Taxonomy" id="1314807"/>
    <lineage>
        <taxon>Eukaryota</taxon>
        <taxon>Fungi</taxon>
        <taxon>Dikarya</taxon>
        <taxon>Basidiomycota</taxon>
        <taxon>Agaricomycotina</taxon>
        <taxon>Agaricomycetes</taxon>
        <taxon>Agaricomycetidae</taxon>
        <taxon>Agaricales</taxon>
        <taxon>Agaricales incertae sedis</taxon>
        <taxon>Dendrothele</taxon>
    </lineage>
</organism>
<proteinExistence type="predicted"/>